<proteinExistence type="predicted"/>
<dbReference type="AlphaFoldDB" id="A0A897MLD0"/>
<evidence type="ECO:0000313" key="2">
    <source>
        <dbReference type="EMBL" id="QSG01407.1"/>
    </source>
</evidence>
<dbReference type="RefSeq" id="WP_238478538.1">
    <property type="nucleotide sequence ID" value="NZ_CP064786.1"/>
</dbReference>
<dbReference type="KEGG" id="hara:AArcS_0167"/>
<feature type="transmembrane region" description="Helical" evidence="1">
    <location>
        <begin position="49"/>
        <end position="67"/>
    </location>
</feature>
<evidence type="ECO:0000256" key="1">
    <source>
        <dbReference type="SAM" id="Phobius"/>
    </source>
</evidence>
<evidence type="ECO:0000313" key="3">
    <source>
        <dbReference type="Proteomes" id="UP000663586"/>
    </source>
</evidence>
<keyword evidence="3" id="KW-1185">Reference proteome</keyword>
<name>A0A897MLD0_9EURY</name>
<dbReference type="GeneID" id="70683557"/>
<dbReference type="Pfam" id="PF24285">
    <property type="entry name" value="DUF7473"/>
    <property type="match status" value="1"/>
</dbReference>
<feature type="transmembrane region" description="Helical" evidence="1">
    <location>
        <begin position="99"/>
        <end position="122"/>
    </location>
</feature>
<dbReference type="InterPro" id="IPR055896">
    <property type="entry name" value="DUF7473"/>
</dbReference>
<reference evidence="2" key="1">
    <citation type="submission" date="2020-11" db="EMBL/GenBank/DDBJ databases">
        <title>Carbohydrate-dependent, anaerobic sulfur respiration: A novel catabolism in halophilic archaea.</title>
        <authorList>
            <person name="Sorokin D.Y."/>
            <person name="Messina E."/>
            <person name="Smedile F."/>
            <person name="La Cono V."/>
            <person name="Hallsworth J.E."/>
            <person name="Yakimov M.M."/>
        </authorList>
    </citation>
    <scope>NUCLEOTIDE SEQUENCE</scope>
    <source>
        <strain evidence="2">AArc-S</strain>
    </source>
</reference>
<keyword evidence="1" id="KW-0472">Membrane</keyword>
<protein>
    <submittedName>
        <fullName evidence="2">Putative membrane protein</fullName>
    </submittedName>
</protein>
<organism evidence="2 3">
    <name type="scientific">Natranaeroarchaeum sulfidigenes</name>
    <dbReference type="NCBI Taxonomy" id="2784880"/>
    <lineage>
        <taxon>Archaea</taxon>
        <taxon>Methanobacteriati</taxon>
        <taxon>Methanobacteriota</taxon>
        <taxon>Stenosarchaea group</taxon>
        <taxon>Halobacteria</taxon>
        <taxon>Halobacteriales</taxon>
        <taxon>Natronoarchaeaceae</taxon>
        <taxon>Natranaeroarchaeum</taxon>
    </lineage>
</organism>
<gene>
    <name evidence="2" type="ORF">AArcS_0167</name>
</gene>
<sequence>MSSPVPALSAVPETIPAVLGTVLIATVFYGLTAHIAARYVLGDVRIEHGLMVGAVPAVIIVVGVQLLGAGAGLVLVVLAAIVADFLAIERLYDTECRFAAMITVVHFAISVLLGSVLGSMFVA</sequence>
<dbReference type="Proteomes" id="UP000663586">
    <property type="component" value="Chromosome"/>
</dbReference>
<keyword evidence="1" id="KW-0812">Transmembrane</keyword>
<feature type="transmembrane region" description="Helical" evidence="1">
    <location>
        <begin position="15"/>
        <end position="37"/>
    </location>
</feature>
<keyword evidence="1" id="KW-1133">Transmembrane helix</keyword>
<dbReference type="EMBL" id="CP064786">
    <property type="protein sequence ID" value="QSG01407.1"/>
    <property type="molecule type" value="Genomic_DNA"/>
</dbReference>
<accession>A0A897MLD0</accession>